<comment type="subcellular location">
    <subcellularLocation>
        <location evidence="1">Secreted</location>
    </subcellularLocation>
</comment>
<evidence type="ECO:0000256" key="2">
    <source>
        <dbReference type="ARBA" id="ARBA00009127"/>
    </source>
</evidence>
<reference evidence="5" key="1">
    <citation type="submission" date="2015-11" db="EMBL/GenBank/DDBJ databases">
        <title>De novo transcriptome assembly of four potential Pierce s Disease insect vectors from Arizona vineyards.</title>
        <authorList>
            <person name="Tassone E.E."/>
        </authorList>
    </citation>
    <scope>NUCLEOTIDE SEQUENCE</scope>
</reference>
<dbReference type="EMBL" id="GEBQ01015337">
    <property type="protein sequence ID" value="JAT24640.1"/>
    <property type="molecule type" value="Transcribed_RNA"/>
</dbReference>
<dbReference type="GO" id="GO:0005576">
    <property type="term" value="C:extracellular region"/>
    <property type="evidence" value="ECO:0007669"/>
    <property type="project" value="UniProtKB-SubCell"/>
</dbReference>
<dbReference type="PANTHER" id="PTHR10009">
    <property type="entry name" value="PROTEIN YELLOW-RELATED"/>
    <property type="match status" value="1"/>
</dbReference>
<protein>
    <recommendedName>
        <fullName evidence="6">Bee-milk protein</fullName>
    </recommendedName>
</protein>
<feature type="chain" id="PRO_5008587542" description="Bee-milk protein" evidence="4">
    <location>
        <begin position="17"/>
        <end position="424"/>
    </location>
</feature>
<dbReference type="Gene3D" id="2.120.10.30">
    <property type="entry name" value="TolB, C-terminal domain"/>
    <property type="match status" value="1"/>
</dbReference>
<evidence type="ECO:0000256" key="3">
    <source>
        <dbReference type="ARBA" id="ARBA00022525"/>
    </source>
</evidence>
<gene>
    <name evidence="5" type="ORF">g.33544</name>
</gene>
<proteinExistence type="inferred from homology"/>
<evidence type="ECO:0000256" key="1">
    <source>
        <dbReference type="ARBA" id="ARBA00004613"/>
    </source>
</evidence>
<evidence type="ECO:0008006" key="6">
    <source>
        <dbReference type="Google" id="ProtNLM"/>
    </source>
</evidence>
<keyword evidence="3" id="KW-0964">Secreted</keyword>
<comment type="similarity">
    <text evidence="2">Belongs to the major royal jelly protein family.</text>
</comment>
<dbReference type="InterPro" id="IPR011042">
    <property type="entry name" value="6-blade_b-propeller_TolB-like"/>
</dbReference>
<dbReference type="InterPro" id="IPR017996">
    <property type="entry name" value="MRJP/yellow-related"/>
</dbReference>
<dbReference type="Pfam" id="PF03022">
    <property type="entry name" value="MRJP"/>
    <property type="match status" value="1"/>
</dbReference>
<keyword evidence="4" id="KW-0732">Signal</keyword>
<name>A0A1B6LLL9_9HEMI</name>
<sequence>MAVWPLLFALVGSACAELEVVNQWNLFDFDVPYGYPTNENYSTSQSPSSGLEVGWDRLFIALPRFMPGAPLSLAFIPRNQPGGYGELSPKLQPYPSWDWHRDAAAGQVGGEYNCTGLVSVFRARLDRCNRLWVLDSGVLDSLVNFRVACPPKILIFDLTTDTLVRSITMPPEVLRPNTLLTNLALDDQNDDGGQGYGSCDNTFVYMSDTTNPGIVVYDARRDSAWRLGNPAFFPEPDWGTFRLAGEYFTLMDGILGLALSQAGTPERTLYLQAFASNRIYSVPTSALRSGPNSGDDSDLPVSLVGHKSSQAAPLAVDIRDGSLVFCPVAETAIAAWTPGSSDHRVLAHDPDQLQFVLDIRSAERDHGTLWVISTRLQKFLKRTVSPHEVNLRILRVTSGPSLPPAPPAAPAVPGPYGNFLRYKK</sequence>
<accession>A0A1B6LLL9</accession>
<evidence type="ECO:0000256" key="4">
    <source>
        <dbReference type="SAM" id="SignalP"/>
    </source>
</evidence>
<dbReference type="AlphaFoldDB" id="A0A1B6LLL9"/>
<feature type="signal peptide" evidence="4">
    <location>
        <begin position="1"/>
        <end position="16"/>
    </location>
</feature>
<evidence type="ECO:0000313" key="5">
    <source>
        <dbReference type="EMBL" id="JAT24640.1"/>
    </source>
</evidence>
<dbReference type="SUPFAM" id="SSF101898">
    <property type="entry name" value="NHL repeat"/>
    <property type="match status" value="1"/>
</dbReference>
<organism evidence="5">
    <name type="scientific">Graphocephala atropunctata</name>
    <dbReference type="NCBI Taxonomy" id="36148"/>
    <lineage>
        <taxon>Eukaryota</taxon>
        <taxon>Metazoa</taxon>
        <taxon>Ecdysozoa</taxon>
        <taxon>Arthropoda</taxon>
        <taxon>Hexapoda</taxon>
        <taxon>Insecta</taxon>
        <taxon>Pterygota</taxon>
        <taxon>Neoptera</taxon>
        <taxon>Paraneoptera</taxon>
        <taxon>Hemiptera</taxon>
        <taxon>Auchenorrhyncha</taxon>
        <taxon>Membracoidea</taxon>
        <taxon>Cicadellidae</taxon>
        <taxon>Cicadellinae</taxon>
        <taxon>Cicadellini</taxon>
        <taxon>Graphocephala</taxon>
    </lineage>
</organism>
<dbReference type="PANTHER" id="PTHR10009:SF19">
    <property type="entry name" value="RE55542P"/>
    <property type="match status" value="1"/>
</dbReference>